<evidence type="ECO:0000313" key="4">
    <source>
        <dbReference type="Proteomes" id="UP000781932"/>
    </source>
</evidence>
<name>A0A9P6IEB0_9PEZI</name>
<dbReference type="InterPro" id="IPR050300">
    <property type="entry name" value="GDXG_lipolytic_enzyme"/>
</dbReference>
<dbReference type="InterPro" id="IPR029058">
    <property type="entry name" value="AB_hydrolase_fold"/>
</dbReference>
<dbReference type="PANTHER" id="PTHR48081">
    <property type="entry name" value="AB HYDROLASE SUPERFAMILY PROTEIN C4A8.06C"/>
    <property type="match status" value="1"/>
</dbReference>
<dbReference type="PANTHER" id="PTHR48081:SF8">
    <property type="entry name" value="ALPHA_BETA HYDROLASE FOLD-3 DOMAIN-CONTAINING PROTEIN-RELATED"/>
    <property type="match status" value="1"/>
</dbReference>
<dbReference type="RefSeq" id="XP_038750268.1">
    <property type="nucleotide sequence ID" value="XM_038884568.1"/>
</dbReference>
<dbReference type="Gene3D" id="3.40.50.1820">
    <property type="entry name" value="alpha/beta hydrolase"/>
    <property type="match status" value="1"/>
</dbReference>
<dbReference type="InterPro" id="IPR013094">
    <property type="entry name" value="AB_hydrolase_3"/>
</dbReference>
<proteinExistence type="predicted"/>
<accession>A0A9P6IEB0</accession>
<sequence length="359" mass="39419">MVHLKSKPDYTTVSPTFRPLPRNGHLATLAPGFADVLKAADAAVAPFWVPELSLHDFRRLWLSPMPAPAGTPEEGVDVAAETRRIPVHDGAEVEIKIWRSTRDTSDGRAVLGMRFHGGGWVVGGHVTEEPENRMLAGLGNVVVVSVDYRLAPEHKFPGPLDDCLDATKWCKENATSLGVDPEKIILLGSSAGSTIAVVTAMRMRAERVSGLLAQVLAFPVTCHPALAPEDEYELGSYRQCHDASVVDALKMEYFWDEYLPGEAGKVRPREWHSPLLAESVKDLPPTLMQVAGADPLRDEAIAFAERLQAEGVPMELHTYQGMPHCFYMFDGHPSTTAYYKRVVDFVKKIADGSTARARL</sequence>
<keyword evidence="1" id="KW-0378">Hydrolase</keyword>
<reference evidence="3" key="2">
    <citation type="submission" date="2020-11" db="EMBL/GenBank/DDBJ databases">
        <title>Whole genome sequencing of Colletotrichum sp.</title>
        <authorList>
            <person name="Li H."/>
        </authorList>
    </citation>
    <scope>NUCLEOTIDE SEQUENCE</scope>
    <source>
        <strain evidence="3">CkLH20</strain>
    </source>
</reference>
<dbReference type="OrthoDB" id="408631at2759"/>
<organism evidence="3 4">
    <name type="scientific">Colletotrichum karsti</name>
    <dbReference type="NCBI Taxonomy" id="1095194"/>
    <lineage>
        <taxon>Eukaryota</taxon>
        <taxon>Fungi</taxon>
        <taxon>Dikarya</taxon>
        <taxon>Ascomycota</taxon>
        <taxon>Pezizomycotina</taxon>
        <taxon>Sordariomycetes</taxon>
        <taxon>Hypocreomycetidae</taxon>
        <taxon>Glomerellales</taxon>
        <taxon>Glomerellaceae</taxon>
        <taxon>Colletotrichum</taxon>
        <taxon>Colletotrichum boninense species complex</taxon>
    </lineage>
</organism>
<feature type="domain" description="Alpha/beta hydrolase fold-3" evidence="2">
    <location>
        <begin position="114"/>
        <end position="327"/>
    </location>
</feature>
<dbReference type="AlphaFoldDB" id="A0A9P6IEB0"/>
<dbReference type="EMBL" id="JAATWM020000004">
    <property type="protein sequence ID" value="KAF9880807.1"/>
    <property type="molecule type" value="Genomic_DNA"/>
</dbReference>
<dbReference type="GeneID" id="62157642"/>
<reference evidence="3" key="1">
    <citation type="submission" date="2020-03" db="EMBL/GenBank/DDBJ databases">
        <authorList>
            <person name="He L."/>
        </authorList>
    </citation>
    <scope>NUCLEOTIDE SEQUENCE</scope>
    <source>
        <strain evidence="3">CkLH20</strain>
    </source>
</reference>
<gene>
    <name evidence="3" type="ORF">CkaCkLH20_01849</name>
</gene>
<evidence type="ECO:0000259" key="2">
    <source>
        <dbReference type="Pfam" id="PF07859"/>
    </source>
</evidence>
<dbReference type="GO" id="GO:0016787">
    <property type="term" value="F:hydrolase activity"/>
    <property type="evidence" value="ECO:0007669"/>
    <property type="project" value="UniProtKB-KW"/>
</dbReference>
<evidence type="ECO:0000256" key="1">
    <source>
        <dbReference type="ARBA" id="ARBA00022801"/>
    </source>
</evidence>
<protein>
    <recommendedName>
        <fullName evidence="2">Alpha/beta hydrolase fold-3 domain-containing protein</fullName>
    </recommendedName>
</protein>
<comment type="caution">
    <text evidence="3">The sequence shown here is derived from an EMBL/GenBank/DDBJ whole genome shotgun (WGS) entry which is preliminary data.</text>
</comment>
<dbReference type="Proteomes" id="UP000781932">
    <property type="component" value="Unassembled WGS sequence"/>
</dbReference>
<keyword evidence="4" id="KW-1185">Reference proteome</keyword>
<evidence type="ECO:0000313" key="3">
    <source>
        <dbReference type="EMBL" id="KAF9880807.1"/>
    </source>
</evidence>
<dbReference type="SUPFAM" id="SSF53474">
    <property type="entry name" value="alpha/beta-Hydrolases"/>
    <property type="match status" value="1"/>
</dbReference>
<dbReference type="Pfam" id="PF07859">
    <property type="entry name" value="Abhydrolase_3"/>
    <property type="match status" value="1"/>
</dbReference>